<dbReference type="InterPro" id="IPR013780">
    <property type="entry name" value="Glyco_hydro_b"/>
</dbReference>
<dbReference type="InterPro" id="IPR006048">
    <property type="entry name" value="A-amylase/branching_C"/>
</dbReference>
<dbReference type="SUPFAM" id="SSF51011">
    <property type="entry name" value="Glycosyl hydrolase domain"/>
    <property type="match status" value="1"/>
</dbReference>
<dbReference type="Pfam" id="PF02806">
    <property type="entry name" value="Alpha-amylase_C"/>
    <property type="match status" value="1"/>
</dbReference>
<gene>
    <name evidence="2" type="ORF">OMM_09374</name>
</gene>
<dbReference type="GO" id="GO:0003824">
    <property type="term" value="F:catalytic activity"/>
    <property type="evidence" value="ECO:0007669"/>
    <property type="project" value="InterPro"/>
</dbReference>
<proteinExistence type="predicted"/>
<evidence type="ECO:0000259" key="1">
    <source>
        <dbReference type="Pfam" id="PF02806"/>
    </source>
</evidence>
<dbReference type="Gene3D" id="2.60.40.1180">
    <property type="entry name" value="Golgi alpha-mannosidase II"/>
    <property type="match status" value="1"/>
</dbReference>
<feature type="non-terminal residue" evidence="2">
    <location>
        <position position="1"/>
    </location>
</feature>
<dbReference type="GO" id="GO:0005975">
    <property type="term" value="P:carbohydrate metabolic process"/>
    <property type="evidence" value="ECO:0007669"/>
    <property type="project" value="InterPro"/>
</dbReference>
<dbReference type="Proteomes" id="UP000189670">
    <property type="component" value="Unassembled WGS sequence"/>
</dbReference>
<protein>
    <recommendedName>
        <fullName evidence="1">Alpha-amylase/branching enzyme C-terminal all beta domain-containing protein</fullName>
    </recommendedName>
</protein>
<organism evidence="2 3">
    <name type="scientific">Candidatus Magnetoglobus multicellularis str. Araruama</name>
    <dbReference type="NCBI Taxonomy" id="890399"/>
    <lineage>
        <taxon>Bacteria</taxon>
        <taxon>Pseudomonadati</taxon>
        <taxon>Thermodesulfobacteriota</taxon>
        <taxon>Desulfobacteria</taxon>
        <taxon>Desulfobacterales</taxon>
        <taxon>Desulfobacteraceae</taxon>
        <taxon>Candidatus Magnetoglobus</taxon>
    </lineage>
</organism>
<reference evidence="3" key="1">
    <citation type="submission" date="2012-11" db="EMBL/GenBank/DDBJ databases">
        <authorList>
            <person name="Lucero-Rivera Y.E."/>
            <person name="Tovar-Ramirez D."/>
        </authorList>
    </citation>
    <scope>NUCLEOTIDE SEQUENCE [LARGE SCALE GENOMIC DNA]</scope>
    <source>
        <strain evidence="3">Araruama</strain>
    </source>
</reference>
<evidence type="ECO:0000313" key="3">
    <source>
        <dbReference type="Proteomes" id="UP000189670"/>
    </source>
</evidence>
<name>A0A1V1P4B3_9BACT</name>
<feature type="domain" description="Alpha-amylase/branching enzyme C-terminal all beta" evidence="1">
    <location>
        <begin position="2"/>
        <end position="67"/>
    </location>
</feature>
<evidence type="ECO:0000313" key="2">
    <source>
        <dbReference type="EMBL" id="ETR69697.1"/>
    </source>
</evidence>
<comment type="caution">
    <text evidence="2">The sequence shown here is derived from an EMBL/GenBank/DDBJ whole genome shotgun (WGS) entry which is preliminary data.</text>
</comment>
<dbReference type="EMBL" id="ATBP01000582">
    <property type="protein sequence ID" value="ETR69697.1"/>
    <property type="molecule type" value="Genomic_DNA"/>
</dbReference>
<sequence length="71" mass="7808">TPVPREHYCIGVPYQGNYEMLLNSDAACYGGSDKNNQKIVSAQKIGLHGRPYSLNLNLPPLAMLIFKMGAK</sequence>
<accession>A0A1V1P4B3</accession>
<dbReference type="AlphaFoldDB" id="A0A1V1P4B3"/>
<dbReference type="GO" id="GO:0043169">
    <property type="term" value="F:cation binding"/>
    <property type="evidence" value="ECO:0007669"/>
    <property type="project" value="InterPro"/>
</dbReference>